<proteinExistence type="predicted"/>
<dbReference type="Proteomes" id="UP001174748">
    <property type="component" value="Unassembled WGS sequence"/>
</dbReference>
<evidence type="ECO:0000313" key="2">
    <source>
        <dbReference type="Proteomes" id="UP001174748"/>
    </source>
</evidence>
<comment type="caution">
    <text evidence="1">The sequence shown here is derived from an EMBL/GenBank/DDBJ whole genome shotgun (WGS) entry which is preliminary data.</text>
</comment>
<dbReference type="EMBL" id="JARTOI010000001">
    <property type="protein sequence ID" value="MDK5169027.1"/>
    <property type="molecule type" value="Genomic_DNA"/>
</dbReference>
<accession>A0ABT7G5I8</accession>
<dbReference type="RefSeq" id="WP_285097930.1">
    <property type="nucleotide sequence ID" value="NZ_JARTOI010000001.1"/>
</dbReference>
<reference evidence="1" key="1">
    <citation type="submission" date="2023-01" db="EMBL/GenBank/DDBJ databases">
        <title>Genomic dissection of endemic carbapenem resistance: metallo-beta-lactamase gene dissemination through clonal, plasmid and integron transfer pathways.</title>
        <authorList>
            <person name="Macesic N."/>
        </authorList>
    </citation>
    <scope>NUCLEOTIDE SEQUENCE</scope>
    <source>
        <strain evidence="1">CPO382</strain>
    </source>
</reference>
<name>A0ABT7G5I8_9GAMM</name>
<evidence type="ECO:0000313" key="1">
    <source>
        <dbReference type="EMBL" id="MDK5169027.1"/>
    </source>
</evidence>
<protein>
    <submittedName>
        <fullName evidence="1">Uncharacterized protein</fullName>
    </submittedName>
</protein>
<organism evidence="1 2">
    <name type="scientific">Serratia nevei</name>
    <dbReference type="NCBI Taxonomy" id="2703794"/>
    <lineage>
        <taxon>Bacteria</taxon>
        <taxon>Pseudomonadati</taxon>
        <taxon>Pseudomonadota</taxon>
        <taxon>Gammaproteobacteria</taxon>
        <taxon>Enterobacterales</taxon>
        <taxon>Yersiniaceae</taxon>
        <taxon>Serratia</taxon>
    </lineage>
</organism>
<gene>
    <name evidence="1" type="ORF">P9921_00790</name>
</gene>
<keyword evidence="2" id="KW-1185">Reference proteome</keyword>
<sequence length="261" mass="29316">MSQYKTFTQKAMVQDFKHKGIFQGKEEILARLNIFKDEQAEQEDYIDTNELFDFRKVVKDDAKKENSLDAFKTINDINKELKRLTAKETTFDFKTNAIDKAKEVALKQKRAALEAERDSAKNDSGWAETLFKVGFVGMVAAITLANSGIYFSKHQTTTAQAAKIETSKETETKPQQAPASEDQIRKMLEQALALQVPGGKVNPTVVNALAKNLSEAEKSRGIRNCIGAPNKECDLQYEIATEIYHLEKLADKSNNNKGDEK</sequence>